<evidence type="ECO:0000313" key="3">
    <source>
        <dbReference type="Proteomes" id="UP000054481"/>
    </source>
</evidence>
<name>A0A0F7ZKM5_9HYPO</name>
<feature type="domain" description="SnoaL-like" evidence="1">
    <location>
        <begin position="48"/>
        <end position="163"/>
    </location>
</feature>
<keyword evidence="3" id="KW-1185">Reference proteome</keyword>
<dbReference type="OrthoDB" id="3637354at2759"/>
<dbReference type="SUPFAM" id="SSF54427">
    <property type="entry name" value="NTF2-like"/>
    <property type="match status" value="1"/>
</dbReference>
<dbReference type="AlphaFoldDB" id="A0A0F7ZKM5"/>
<reference evidence="2 3" key="1">
    <citation type="journal article" date="2014" name="Genome Biol. Evol.">
        <title>Comparative genomics and transcriptomics analyses reveal divergent lifestyle features of nematode endoparasitic fungus Hirsutella minnesotensis.</title>
        <authorList>
            <person name="Lai Y."/>
            <person name="Liu K."/>
            <person name="Zhang X."/>
            <person name="Zhang X."/>
            <person name="Li K."/>
            <person name="Wang N."/>
            <person name="Shu C."/>
            <person name="Wu Y."/>
            <person name="Wang C."/>
            <person name="Bushley K.E."/>
            <person name="Xiang M."/>
            <person name="Liu X."/>
        </authorList>
    </citation>
    <scope>NUCLEOTIDE SEQUENCE [LARGE SCALE GENOMIC DNA]</scope>
    <source>
        <strain evidence="2 3">3608</strain>
    </source>
</reference>
<gene>
    <name evidence="2" type="ORF">HIM_05332</name>
</gene>
<accession>A0A0F7ZKM5</accession>
<organism evidence="2 3">
    <name type="scientific">Hirsutella minnesotensis 3608</name>
    <dbReference type="NCBI Taxonomy" id="1043627"/>
    <lineage>
        <taxon>Eukaryota</taxon>
        <taxon>Fungi</taxon>
        <taxon>Dikarya</taxon>
        <taxon>Ascomycota</taxon>
        <taxon>Pezizomycotina</taxon>
        <taxon>Sordariomycetes</taxon>
        <taxon>Hypocreomycetidae</taxon>
        <taxon>Hypocreales</taxon>
        <taxon>Ophiocordycipitaceae</taxon>
        <taxon>Hirsutella</taxon>
    </lineage>
</organism>
<proteinExistence type="predicted"/>
<dbReference type="EMBL" id="KQ030518">
    <property type="protein sequence ID" value="KJZ75406.1"/>
    <property type="molecule type" value="Genomic_DNA"/>
</dbReference>
<evidence type="ECO:0000313" key="2">
    <source>
        <dbReference type="EMBL" id="KJZ75406.1"/>
    </source>
</evidence>
<dbReference type="Gene3D" id="3.10.450.50">
    <property type="match status" value="1"/>
</dbReference>
<sequence length="183" mass="20530">MTASSPVQAKYSVTRKHRDTLIFISSQVASEDDMSPSEQHIKIRDTYLRVWGGEFDLADQIFDPSVKLNIDRHPSENGTAPVDADNLEKLLGFMKVCRHGWQKFGFNVRHCVAEGPYIALRWRAECVLGDDYPAPTALKSGDKVEWNGTDFLVLNGENKIVEVNIAQDMLELFKIMGATSVSI</sequence>
<dbReference type="InterPro" id="IPR037401">
    <property type="entry name" value="SnoaL-like"/>
</dbReference>
<dbReference type="Proteomes" id="UP000054481">
    <property type="component" value="Unassembled WGS sequence"/>
</dbReference>
<evidence type="ECO:0000259" key="1">
    <source>
        <dbReference type="Pfam" id="PF12680"/>
    </source>
</evidence>
<protein>
    <recommendedName>
        <fullName evidence="1">SnoaL-like domain-containing protein</fullName>
    </recommendedName>
</protein>
<dbReference type="Pfam" id="PF12680">
    <property type="entry name" value="SnoaL_2"/>
    <property type="match status" value="1"/>
</dbReference>
<dbReference type="InterPro" id="IPR032710">
    <property type="entry name" value="NTF2-like_dom_sf"/>
</dbReference>